<evidence type="ECO:0000313" key="3">
    <source>
        <dbReference type="EMBL" id="HIR41301.1"/>
    </source>
</evidence>
<dbReference type="Proteomes" id="UP000886749">
    <property type="component" value="Unassembled WGS sequence"/>
</dbReference>
<reference evidence="3" key="2">
    <citation type="journal article" date="2021" name="PeerJ">
        <title>Extensive microbial diversity within the chicken gut microbiome revealed by metagenomics and culture.</title>
        <authorList>
            <person name="Gilroy R."/>
            <person name="Ravi A."/>
            <person name="Getino M."/>
            <person name="Pursley I."/>
            <person name="Horton D.L."/>
            <person name="Alikhan N.F."/>
            <person name="Baker D."/>
            <person name="Gharbi K."/>
            <person name="Hall N."/>
            <person name="Watson M."/>
            <person name="Adriaenssens E.M."/>
            <person name="Foster-Nyarko E."/>
            <person name="Jarju S."/>
            <person name="Secka A."/>
            <person name="Antonio M."/>
            <person name="Oren A."/>
            <person name="Chaudhuri R.R."/>
            <person name="La Ragione R."/>
            <person name="Hildebrand F."/>
            <person name="Pallen M.J."/>
        </authorList>
    </citation>
    <scope>NUCLEOTIDE SEQUENCE</scope>
    <source>
        <strain evidence="3">CHK184-25365</strain>
    </source>
</reference>
<dbReference type="AlphaFoldDB" id="A0A9D1AK88"/>
<proteinExistence type="predicted"/>
<reference evidence="3" key="1">
    <citation type="submission" date="2020-10" db="EMBL/GenBank/DDBJ databases">
        <authorList>
            <person name="Gilroy R."/>
        </authorList>
    </citation>
    <scope>NUCLEOTIDE SEQUENCE</scope>
    <source>
        <strain evidence="3">CHK184-25365</strain>
    </source>
</reference>
<dbReference type="EMBL" id="DVGY01000127">
    <property type="protein sequence ID" value="HIR41301.1"/>
    <property type="molecule type" value="Genomic_DNA"/>
</dbReference>
<evidence type="ECO:0000256" key="1">
    <source>
        <dbReference type="SAM" id="MobiDB-lite"/>
    </source>
</evidence>
<comment type="caution">
    <text evidence="3">The sequence shown here is derived from an EMBL/GenBank/DDBJ whole genome shotgun (WGS) entry which is preliminary data.</text>
</comment>
<organism evidence="3 4">
    <name type="scientific">Candidatus Egerieicola pullicola</name>
    <dbReference type="NCBI Taxonomy" id="2840775"/>
    <lineage>
        <taxon>Bacteria</taxon>
        <taxon>Bacillati</taxon>
        <taxon>Bacillota</taxon>
        <taxon>Clostridia</taxon>
        <taxon>Eubacteriales</taxon>
        <taxon>Oscillospiraceae</taxon>
        <taxon>Oscillospiraceae incertae sedis</taxon>
        <taxon>Candidatus Egerieicola</taxon>
    </lineage>
</organism>
<name>A0A9D1AK88_9FIRM</name>
<evidence type="ECO:0000313" key="4">
    <source>
        <dbReference type="Proteomes" id="UP000886749"/>
    </source>
</evidence>
<gene>
    <name evidence="3" type="ORF">IAB36_05695</name>
</gene>
<accession>A0A9D1AK88</accession>
<keyword evidence="2" id="KW-0472">Membrane</keyword>
<feature type="transmembrane region" description="Helical" evidence="2">
    <location>
        <begin position="106"/>
        <end position="137"/>
    </location>
</feature>
<feature type="transmembrane region" description="Helical" evidence="2">
    <location>
        <begin position="55"/>
        <end position="85"/>
    </location>
</feature>
<feature type="compositionally biased region" description="Low complexity" evidence="1">
    <location>
        <begin position="8"/>
        <end position="20"/>
    </location>
</feature>
<keyword evidence="2" id="KW-1133">Transmembrane helix</keyword>
<protein>
    <submittedName>
        <fullName evidence="3">DUF4190 domain-containing protein</fullName>
    </submittedName>
</protein>
<sequence length="167" mass="18478">MDNANQTPNFQQPGQPYQQPGYQPNYSQQTYVQYQQYQQYPPCQPVNQTRPNGMAIAAMVLGICSIFFSAGAITGLVCAILALVFAGKVKKQTPGELQSPNRGFVLAAKICGIVGLVFSILFLILWIIYVIALVYIIQEATPYFINELAPYLNGRIDIQISSASMLF</sequence>
<feature type="region of interest" description="Disordered" evidence="1">
    <location>
        <begin position="1"/>
        <end position="20"/>
    </location>
</feature>
<evidence type="ECO:0000256" key="2">
    <source>
        <dbReference type="SAM" id="Phobius"/>
    </source>
</evidence>
<keyword evidence="2" id="KW-0812">Transmembrane</keyword>